<dbReference type="InterPro" id="IPR050682">
    <property type="entry name" value="ModA/WtpA"/>
</dbReference>
<evidence type="ECO:0000256" key="1">
    <source>
        <dbReference type="ARBA" id="ARBA00009175"/>
    </source>
</evidence>
<dbReference type="PANTHER" id="PTHR30632:SF17">
    <property type="entry name" value="MOLYBDATE-BINDING PROTEIN MODA"/>
    <property type="match status" value="1"/>
</dbReference>
<dbReference type="GO" id="GO:0030973">
    <property type="term" value="F:molybdate ion binding"/>
    <property type="evidence" value="ECO:0007669"/>
    <property type="project" value="TreeGrafter"/>
</dbReference>
<evidence type="ECO:0000256" key="6">
    <source>
        <dbReference type="PIRSR" id="PIRSR004846-1"/>
    </source>
</evidence>
<feature type="binding site" evidence="6">
    <location>
        <position position="131"/>
    </location>
    <ligand>
        <name>molybdate</name>
        <dbReference type="ChEBI" id="CHEBI:36264"/>
    </ligand>
</feature>
<dbReference type="EMBL" id="FTPR01000004">
    <property type="protein sequence ID" value="SIT91735.1"/>
    <property type="molecule type" value="Genomic_DNA"/>
</dbReference>
<dbReference type="Proteomes" id="UP000186997">
    <property type="component" value="Unassembled WGS sequence"/>
</dbReference>
<feature type="signal peptide" evidence="7">
    <location>
        <begin position="1"/>
        <end position="17"/>
    </location>
</feature>
<dbReference type="PANTHER" id="PTHR30632">
    <property type="entry name" value="MOLYBDATE-BINDING PERIPLASMIC PROTEIN"/>
    <property type="match status" value="1"/>
</dbReference>
<organism evidence="8 9">
    <name type="scientific">Yoonia rosea</name>
    <dbReference type="NCBI Taxonomy" id="287098"/>
    <lineage>
        <taxon>Bacteria</taxon>
        <taxon>Pseudomonadati</taxon>
        <taxon>Pseudomonadota</taxon>
        <taxon>Alphaproteobacteria</taxon>
        <taxon>Rhodobacterales</taxon>
        <taxon>Paracoccaceae</taxon>
        <taxon>Yoonia</taxon>
    </lineage>
</organism>
<reference evidence="9" key="1">
    <citation type="submission" date="2017-01" db="EMBL/GenBank/DDBJ databases">
        <authorList>
            <person name="Varghese N."/>
            <person name="Submissions S."/>
        </authorList>
    </citation>
    <scope>NUCLEOTIDE SEQUENCE [LARGE SCALE GENOMIC DNA]</scope>
    <source>
        <strain evidence="9">DSM 29591</strain>
    </source>
</reference>
<dbReference type="Pfam" id="PF13531">
    <property type="entry name" value="SBP_bac_11"/>
    <property type="match status" value="1"/>
</dbReference>
<evidence type="ECO:0000313" key="9">
    <source>
        <dbReference type="Proteomes" id="UP000186997"/>
    </source>
</evidence>
<name>A0A1R3XJC6_9RHOB</name>
<feature type="binding site" evidence="6">
    <location>
        <position position="26"/>
    </location>
    <ligand>
        <name>molybdate</name>
        <dbReference type="ChEBI" id="CHEBI:36264"/>
    </ligand>
</feature>
<dbReference type="GO" id="GO:1901359">
    <property type="term" value="F:tungstate binding"/>
    <property type="evidence" value="ECO:0007669"/>
    <property type="project" value="UniProtKB-ARBA"/>
</dbReference>
<dbReference type="STRING" id="287098.SAMN05421665_3461"/>
<evidence type="ECO:0000256" key="7">
    <source>
        <dbReference type="SAM" id="SignalP"/>
    </source>
</evidence>
<dbReference type="GO" id="GO:0015689">
    <property type="term" value="P:molybdate ion transport"/>
    <property type="evidence" value="ECO:0007669"/>
    <property type="project" value="InterPro"/>
</dbReference>
<feature type="binding site" evidence="6">
    <location>
        <position position="158"/>
    </location>
    <ligand>
        <name>molybdate</name>
        <dbReference type="ChEBI" id="CHEBI:36264"/>
    </ligand>
</feature>
<dbReference type="NCBIfam" id="TIGR01256">
    <property type="entry name" value="modA"/>
    <property type="match status" value="1"/>
</dbReference>
<gene>
    <name evidence="8" type="ORF">SAMN05421665_3461</name>
</gene>
<evidence type="ECO:0000313" key="8">
    <source>
        <dbReference type="EMBL" id="SIT91735.1"/>
    </source>
</evidence>
<dbReference type="GO" id="GO:0046872">
    <property type="term" value="F:metal ion binding"/>
    <property type="evidence" value="ECO:0007669"/>
    <property type="project" value="UniProtKB-KW"/>
</dbReference>
<dbReference type="InterPro" id="IPR005950">
    <property type="entry name" value="ModA"/>
</dbReference>
<evidence type="ECO:0000256" key="5">
    <source>
        <dbReference type="ARBA" id="ARBA00062515"/>
    </source>
</evidence>
<evidence type="ECO:0000256" key="2">
    <source>
        <dbReference type="ARBA" id="ARBA00022505"/>
    </source>
</evidence>
<feature type="binding site" evidence="6">
    <location>
        <position position="176"/>
    </location>
    <ligand>
        <name>molybdate</name>
        <dbReference type="ChEBI" id="CHEBI:36264"/>
    </ligand>
</feature>
<proteinExistence type="inferred from homology"/>
<dbReference type="FunFam" id="3.40.190.10:FF:000035">
    <property type="entry name" value="Molybdate ABC transporter substrate-binding protein"/>
    <property type="match status" value="1"/>
</dbReference>
<sequence>MLLIGFFLTLTAAAARADVLIFAAASLKEPVDRIAAQFDDVVVSYGGSGTMARQVSFGAPADIVLLANTDWMDVLVAGDHVQAESVFDFASNRLVMIGPEGAGPVPLTSEAILDALEAGRMAVGLTQAVPAGIYAKAALQSLGLWEAIEDKLAEVDNVRAALALVARGQAPLGIVYQSDTRITQDVAQVALFPADSHPPIRYVAALTNNADIAAQDVLTYLRGPQGQTILAEAGLLPPADDPS</sequence>
<keyword evidence="9" id="KW-1185">Reference proteome</keyword>
<dbReference type="GO" id="GO:0030288">
    <property type="term" value="C:outer membrane-bounded periplasmic space"/>
    <property type="evidence" value="ECO:0007669"/>
    <property type="project" value="TreeGrafter"/>
</dbReference>
<feature type="binding site" evidence="6">
    <location>
        <position position="48"/>
    </location>
    <ligand>
        <name>molybdate</name>
        <dbReference type="ChEBI" id="CHEBI:36264"/>
    </ligand>
</feature>
<keyword evidence="2 6" id="KW-0500">Molybdenum</keyword>
<dbReference type="PIRSF" id="PIRSF004846">
    <property type="entry name" value="ModA"/>
    <property type="match status" value="1"/>
</dbReference>
<comment type="subunit">
    <text evidence="5">The complex is composed of two ATP-binding proteins (ModC), two transmembrane proteins (ModB) and a solute-binding protein (ModA).</text>
</comment>
<dbReference type="AlphaFoldDB" id="A0A1R3XJC6"/>
<accession>A0A1R3XJC6</accession>
<dbReference type="SUPFAM" id="SSF53850">
    <property type="entry name" value="Periplasmic binding protein-like II"/>
    <property type="match status" value="1"/>
</dbReference>
<comment type="similarity">
    <text evidence="1">Belongs to the bacterial solute-binding protein ModA family.</text>
</comment>
<keyword evidence="4 7" id="KW-0732">Signal</keyword>
<evidence type="ECO:0000256" key="4">
    <source>
        <dbReference type="ARBA" id="ARBA00022729"/>
    </source>
</evidence>
<evidence type="ECO:0000256" key="3">
    <source>
        <dbReference type="ARBA" id="ARBA00022723"/>
    </source>
</evidence>
<feature type="chain" id="PRO_5012413157" evidence="7">
    <location>
        <begin position="18"/>
        <end position="243"/>
    </location>
</feature>
<keyword evidence="3 6" id="KW-0479">Metal-binding</keyword>
<protein>
    <submittedName>
        <fullName evidence="8">Molybdate transport system substrate-binding protein</fullName>
    </submittedName>
</protein>
<dbReference type="Gene3D" id="3.40.190.10">
    <property type="entry name" value="Periplasmic binding protein-like II"/>
    <property type="match status" value="2"/>
</dbReference>